<dbReference type="PANTHER" id="PTHR33545">
    <property type="entry name" value="UPF0750 MEMBRANE PROTEIN YITT-RELATED"/>
    <property type="match status" value="1"/>
</dbReference>
<feature type="transmembrane region" description="Helical" evidence="6">
    <location>
        <begin position="119"/>
        <end position="140"/>
    </location>
</feature>
<keyword evidence="9" id="KW-1185">Reference proteome</keyword>
<feature type="domain" description="DUF2179" evidence="7">
    <location>
        <begin position="232"/>
        <end position="286"/>
    </location>
</feature>
<feature type="transmembrane region" description="Helical" evidence="6">
    <location>
        <begin position="58"/>
        <end position="79"/>
    </location>
</feature>
<dbReference type="InterPro" id="IPR019264">
    <property type="entry name" value="DUF2179"/>
</dbReference>
<protein>
    <recommendedName>
        <fullName evidence="7">DUF2179 domain-containing protein</fullName>
    </recommendedName>
</protein>
<evidence type="ECO:0000259" key="7">
    <source>
        <dbReference type="Pfam" id="PF10035"/>
    </source>
</evidence>
<feature type="transmembrane region" description="Helical" evidence="6">
    <location>
        <begin position="91"/>
        <end position="113"/>
    </location>
</feature>
<dbReference type="STRING" id="694327.DFW101_0248"/>
<evidence type="ECO:0000313" key="8">
    <source>
        <dbReference type="EMBL" id="EHJ46265.1"/>
    </source>
</evidence>
<dbReference type="Gene3D" id="3.30.70.120">
    <property type="match status" value="1"/>
</dbReference>
<evidence type="ECO:0000256" key="5">
    <source>
        <dbReference type="ARBA" id="ARBA00023136"/>
    </source>
</evidence>
<dbReference type="Proteomes" id="UP000004662">
    <property type="component" value="Chromosome"/>
</dbReference>
<dbReference type="GO" id="GO:0005886">
    <property type="term" value="C:plasma membrane"/>
    <property type="evidence" value="ECO:0007669"/>
    <property type="project" value="UniProtKB-SubCell"/>
</dbReference>
<dbReference type="InterPro" id="IPR051461">
    <property type="entry name" value="UPF0750_membrane"/>
</dbReference>
<reference evidence="9" key="1">
    <citation type="journal article" date="2015" name="Genome Announc.">
        <title>High-Quality Draft Genome Sequence of Desulfovibrio carbinoliphilus FW-101-2B, an Organic Acid-Oxidizing Sulfate-Reducing Bacterium Isolated from Uranium(VI)-Contaminated Groundwater.</title>
        <authorList>
            <person name="Ramsay B.D."/>
            <person name="Hwang C."/>
            <person name="Woo H.L."/>
            <person name="Carroll S.L."/>
            <person name="Lucas S."/>
            <person name="Han J."/>
            <person name="Lapidus A.L."/>
            <person name="Cheng J.F."/>
            <person name="Goodwin L.A."/>
            <person name="Pitluck S."/>
            <person name="Peters L."/>
            <person name="Chertkov O."/>
            <person name="Held B."/>
            <person name="Detter J.C."/>
            <person name="Han C.S."/>
            <person name="Tapia R."/>
            <person name="Land M.L."/>
            <person name="Hauser L.J."/>
            <person name="Kyrpides N.C."/>
            <person name="Ivanova N.N."/>
            <person name="Mikhailova N."/>
            <person name="Pagani I."/>
            <person name="Woyke T."/>
            <person name="Arkin A.P."/>
            <person name="Dehal P."/>
            <person name="Chivian D."/>
            <person name="Criddle C.S."/>
            <person name="Wu W."/>
            <person name="Chakraborty R."/>
            <person name="Hazen T.C."/>
            <person name="Fields M.W."/>
        </authorList>
    </citation>
    <scope>NUCLEOTIDE SEQUENCE [LARGE SCALE GENOMIC DNA]</scope>
    <source>
        <strain evidence="9">FW-101-2B</strain>
    </source>
</reference>
<evidence type="ECO:0000256" key="4">
    <source>
        <dbReference type="ARBA" id="ARBA00022989"/>
    </source>
</evidence>
<evidence type="ECO:0000256" key="2">
    <source>
        <dbReference type="ARBA" id="ARBA00022475"/>
    </source>
</evidence>
<keyword evidence="4 6" id="KW-1133">Transmembrane helix</keyword>
<organism evidence="8 9">
    <name type="scientific">Solidesulfovibrio carbinoliphilus subsp. oakridgensis</name>
    <dbReference type="NCBI Taxonomy" id="694327"/>
    <lineage>
        <taxon>Bacteria</taxon>
        <taxon>Pseudomonadati</taxon>
        <taxon>Thermodesulfobacteriota</taxon>
        <taxon>Desulfovibrionia</taxon>
        <taxon>Desulfovibrionales</taxon>
        <taxon>Desulfovibrionaceae</taxon>
        <taxon>Solidesulfovibrio</taxon>
    </lineage>
</organism>
<dbReference type="Pfam" id="PF02588">
    <property type="entry name" value="YitT_membrane"/>
    <property type="match status" value="1"/>
</dbReference>
<evidence type="ECO:0000256" key="3">
    <source>
        <dbReference type="ARBA" id="ARBA00022692"/>
    </source>
</evidence>
<dbReference type="PANTHER" id="PTHR33545:SF5">
    <property type="entry name" value="UPF0750 MEMBRANE PROTEIN YITT"/>
    <property type="match status" value="1"/>
</dbReference>
<keyword evidence="3 6" id="KW-0812">Transmembrane</keyword>
<dbReference type="HOGENOM" id="CLU_063199_1_1_7"/>
<keyword evidence="2" id="KW-1003">Cell membrane</keyword>
<feature type="transmembrane region" description="Helical" evidence="6">
    <location>
        <begin position="20"/>
        <end position="38"/>
    </location>
</feature>
<dbReference type="PIRSF" id="PIRSF006483">
    <property type="entry name" value="Membrane_protein_YitT"/>
    <property type="match status" value="1"/>
</dbReference>
<dbReference type="CDD" id="cd16380">
    <property type="entry name" value="YitT_C"/>
    <property type="match status" value="1"/>
</dbReference>
<dbReference type="InterPro" id="IPR015867">
    <property type="entry name" value="N-reg_PII/ATP_PRibTrfase_C"/>
</dbReference>
<dbReference type="eggNOG" id="COG1284">
    <property type="taxonomic scope" value="Bacteria"/>
</dbReference>
<name>G7QCV9_9BACT</name>
<sequence length="295" mass="32422">MPLPPALHTYRAMLAKHRSILWNLGLLTFGASVFSVGIQEIVVGKGLMAGGISGVALLLYYLTGLFGPGVLYFLLNVPLMLLGWHSLSRRFFLYTLFGMGAISATMQLLPARALIADPLLAAIFGGAVMGAGSGIMLRSLGSAGGTDILAIWLNQKYNLRIGQFNFFFNLAVFAAGLAFYEPTLVLYSIILSYTNSKVMDYFLSLFNQRKMVFIISDKADAIARDIIHNLRRGATFLHGAGAYTGKSKRVILTITNTVQIKRLEELVFSHDPNAFFVVENTFNVLGEGFSRRKVY</sequence>
<gene>
    <name evidence="8" type="ORF">DFW101_0248</name>
</gene>
<evidence type="ECO:0000313" key="9">
    <source>
        <dbReference type="Proteomes" id="UP000004662"/>
    </source>
</evidence>
<accession>G7QCV9</accession>
<proteinExistence type="predicted"/>
<dbReference type="EMBL" id="CM001368">
    <property type="protein sequence ID" value="EHJ46265.1"/>
    <property type="molecule type" value="Genomic_DNA"/>
</dbReference>
<evidence type="ECO:0000256" key="6">
    <source>
        <dbReference type="SAM" id="Phobius"/>
    </source>
</evidence>
<dbReference type="Pfam" id="PF10035">
    <property type="entry name" value="DUF2179"/>
    <property type="match status" value="1"/>
</dbReference>
<dbReference type="AlphaFoldDB" id="G7QCV9"/>
<feature type="transmembrane region" description="Helical" evidence="6">
    <location>
        <begin position="186"/>
        <end position="206"/>
    </location>
</feature>
<feature type="transmembrane region" description="Helical" evidence="6">
    <location>
        <begin position="161"/>
        <end position="180"/>
    </location>
</feature>
<comment type="subcellular location">
    <subcellularLocation>
        <location evidence="1">Cell membrane</location>
        <topology evidence="1">Multi-pass membrane protein</topology>
    </subcellularLocation>
</comment>
<evidence type="ECO:0000256" key="1">
    <source>
        <dbReference type="ARBA" id="ARBA00004651"/>
    </source>
</evidence>
<keyword evidence="5 6" id="KW-0472">Membrane</keyword>
<dbReference type="InterPro" id="IPR003740">
    <property type="entry name" value="YitT"/>
</dbReference>